<comment type="caution">
    <text evidence="2">The sequence shown here is derived from an EMBL/GenBank/DDBJ whole genome shotgun (WGS) entry which is preliminary data.</text>
</comment>
<keyword evidence="3" id="KW-1185">Reference proteome</keyword>
<evidence type="ECO:0000256" key="1">
    <source>
        <dbReference type="SAM" id="SignalP"/>
    </source>
</evidence>
<protein>
    <submittedName>
        <fullName evidence="2">Uncharacterized protein</fullName>
    </submittedName>
</protein>
<gene>
    <name evidence="2" type="ORF">EDB81DRAFT_875624</name>
</gene>
<keyword evidence="1" id="KW-0732">Signal</keyword>
<feature type="chain" id="PRO_5040286364" evidence="1">
    <location>
        <begin position="20"/>
        <end position="157"/>
    </location>
</feature>
<organism evidence="2 3">
    <name type="scientific">Dactylonectria macrodidyma</name>
    <dbReference type="NCBI Taxonomy" id="307937"/>
    <lineage>
        <taxon>Eukaryota</taxon>
        <taxon>Fungi</taxon>
        <taxon>Dikarya</taxon>
        <taxon>Ascomycota</taxon>
        <taxon>Pezizomycotina</taxon>
        <taxon>Sordariomycetes</taxon>
        <taxon>Hypocreomycetidae</taxon>
        <taxon>Hypocreales</taxon>
        <taxon>Nectriaceae</taxon>
        <taxon>Dactylonectria</taxon>
    </lineage>
</organism>
<sequence>MKLTSPLLFFASLSQTVSGFLLTSSHPKLSDHGFARIDYGNENVYPSFYKTGSYLSLTLDVTGKASSTSDLGNLLLKKVNNGNGGIWLVTTTMTSTPTAKDIQRPFSIRTGSFVYRGDGGGIWSVCGDEGTYQLYFSKKAISTTGCYSDVVLTVARF</sequence>
<name>A0A9P9JS27_9HYPO</name>
<dbReference type="AlphaFoldDB" id="A0A9P9JS27"/>
<dbReference type="EMBL" id="JAGMUV010000001">
    <property type="protein sequence ID" value="KAH7176833.1"/>
    <property type="molecule type" value="Genomic_DNA"/>
</dbReference>
<feature type="signal peptide" evidence="1">
    <location>
        <begin position="1"/>
        <end position="19"/>
    </location>
</feature>
<evidence type="ECO:0000313" key="2">
    <source>
        <dbReference type="EMBL" id="KAH7176833.1"/>
    </source>
</evidence>
<evidence type="ECO:0000313" key="3">
    <source>
        <dbReference type="Proteomes" id="UP000738349"/>
    </source>
</evidence>
<reference evidence="2" key="1">
    <citation type="journal article" date="2021" name="Nat. Commun.">
        <title>Genetic determinants of endophytism in the Arabidopsis root mycobiome.</title>
        <authorList>
            <person name="Mesny F."/>
            <person name="Miyauchi S."/>
            <person name="Thiergart T."/>
            <person name="Pickel B."/>
            <person name="Atanasova L."/>
            <person name="Karlsson M."/>
            <person name="Huettel B."/>
            <person name="Barry K.W."/>
            <person name="Haridas S."/>
            <person name="Chen C."/>
            <person name="Bauer D."/>
            <person name="Andreopoulos W."/>
            <person name="Pangilinan J."/>
            <person name="LaButti K."/>
            <person name="Riley R."/>
            <person name="Lipzen A."/>
            <person name="Clum A."/>
            <person name="Drula E."/>
            <person name="Henrissat B."/>
            <person name="Kohler A."/>
            <person name="Grigoriev I.V."/>
            <person name="Martin F.M."/>
            <person name="Hacquard S."/>
        </authorList>
    </citation>
    <scope>NUCLEOTIDE SEQUENCE</scope>
    <source>
        <strain evidence="2">MPI-CAGE-AT-0147</strain>
    </source>
</reference>
<accession>A0A9P9JS27</accession>
<dbReference type="Proteomes" id="UP000738349">
    <property type="component" value="Unassembled WGS sequence"/>
</dbReference>
<proteinExistence type="predicted"/>